<comment type="subcellular location">
    <subcellularLocation>
        <location evidence="1 10">Cell membrane</location>
        <topology evidence="1 10">Multi-pass membrane protein</topology>
    </subcellularLocation>
</comment>
<dbReference type="InterPro" id="IPR003691">
    <property type="entry name" value="FluC"/>
</dbReference>
<evidence type="ECO:0000256" key="1">
    <source>
        <dbReference type="ARBA" id="ARBA00004651"/>
    </source>
</evidence>
<evidence type="ECO:0000256" key="4">
    <source>
        <dbReference type="ARBA" id="ARBA00022989"/>
    </source>
</evidence>
<keyword evidence="10" id="KW-0915">Sodium</keyword>
<dbReference type="Pfam" id="PF02537">
    <property type="entry name" value="CRCB"/>
    <property type="match status" value="1"/>
</dbReference>
<feature type="compositionally biased region" description="Basic and acidic residues" evidence="11">
    <location>
        <begin position="138"/>
        <end position="151"/>
    </location>
</feature>
<keyword evidence="3 10" id="KW-0812">Transmembrane</keyword>
<evidence type="ECO:0000256" key="7">
    <source>
        <dbReference type="ARBA" id="ARBA00035120"/>
    </source>
</evidence>
<comment type="catalytic activity">
    <reaction evidence="8">
        <text>fluoride(in) = fluoride(out)</text>
        <dbReference type="Rhea" id="RHEA:76159"/>
        <dbReference type="ChEBI" id="CHEBI:17051"/>
    </reaction>
    <physiologicalReaction direction="left-to-right" evidence="8">
        <dbReference type="Rhea" id="RHEA:76160"/>
    </physiologicalReaction>
</comment>
<evidence type="ECO:0000256" key="2">
    <source>
        <dbReference type="ARBA" id="ARBA00022475"/>
    </source>
</evidence>
<comment type="caution">
    <text evidence="12">The sequence shown here is derived from an EMBL/GenBank/DDBJ whole genome shotgun (WGS) entry which is preliminary data.</text>
</comment>
<keyword evidence="10" id="KW-0479">Metal-binding</keyword>
<sequence>MNVILVGLGGAIGAALRFLLSNDAGYPVLIIFAINVAGAFALGVASALTSGHVRRFLGTGMLGGFTTYSALAVDTVELLQDNVAWGLSYAVGSVVLGVGAAWLGLKVGPLAARRRSPAGQGSPAKRPAVASQPAEGRWPAEGRHSSREGES</sequence>
<evidence type="ECO:0000256" key="6">
    <source>
        <dbReference type="ARBA" id="ARBA00023303"/>
    </source>
</evidence>
<proteinExistence type="inferred from homology"/>
<feature type="transmembrane region" description="Helical" evidence="10">
    <location>
        <begin position="27"/>
        <end position="49"/>
    </location>
</feature>
<keyword evidence="10" id="KW-0406">Ion transport</keyword>
<feature type="transmembrane region" description="Helical" evidence="10">
    <location>
        <begin position="85"/>
        <end position="105"/>
    </location>
</feature>
<protein>
    <recommendedName>
        <fullName evidence="10">Fluoride-specific ion channel FluC</fullName>
    </recommendedName>
</protein>
<feature type="binding site" evidence="10">
    <location>
        <position position="66"/>
    </location>
    <ligand>
        <name>Na(+)</name>
        <dbReference type="ChEBI" id="CHEBI:29101"/>
        <note>structural</note>
    </ligand>
</feature>
<keyword evidence="13" id="KW-1185">Reference proteome</keyword>
<feature type="binding site" evidence="10">
    <location>
        <position position="63"/>
    </location>
    <ligand>
        <name>Na(+)</name>
        <dbReference type="ChEBI" id="CHEBI:29101"/>
        <note>structural</note>
    </ligand>
</feature>
<evidence type="ECO:0000256" key="5">
    <source>
        <dbReference type="ARBA" id="ARBA00023136"/>
    </source>
</evidence>
<comment type="similarity">
    <text evidence="7 10">Belongs to the fluoride channel Fluc/FEX (TC 1.A.43) family.</text>
</comment>
<dbReference type="RefSeq" id="WP_307634691.1">
    <property type="nucleotide sequence ID" value="NZ_CP133407.1"/>
</dbReference>
<dbReference type="HAMAP" id="MF_00454">
    <property type="entry name" value="FluC"/>
    <property type="match status" value="1"/>
</dbReference>
<evidence type="ECO:0000256" key="10">
    <source>
        <dbReference type="HAMAP-Rule" id="MF_00454"/>
    </source>
</evidence>
<dbReference type="EMBL" id="JAUSQL010000001">
    <property type="protein sequence ID" value="MDP9832255.1"/>
    <property type="molecule type" value="Genomic_DNA"/>
</dbReference>
<organism evidence="12 13">
    <name type="scientific">Trueperella abortisuis</name>
    <dbReference type="NCBI Taxonomy" id="445930"/>
    <lineage>
        <taxon>Bacteria</taxon>
        <taxon>Bacillati</taxon>
        <taxon>Actinomycetota</taxon>
        <taxon>Actinomycetes</taxon>
        <taxon>Actinomycetales</taxon>
        <taxon>Actinomycetaceae</taxon>
        <taxon>Trueperella</taxon>
    </lineage>
</organism>
<gene>
    <name evidence="10" type="primary">fluC</name>
    <name evidence="10" type="synonym">crcB</name>
    <name evidence="12" type="ORF">J2S45_000934</name>
</gene>
<keyword evidence="2 10" id="KW-1003">Cell membrane</keyword>
<dbReference type="Proteomes" id="UP001230145">
    <property type="component" value="Unassembled WGS sequence"/>
</dbReference>
<evidence type="ECO:0000313" key="12">
    <source>
        <dbReference type="EMBL" id="MDP9832255.1"/>
    </source>
</evidence>
<comment type="function">
    <text evidence="9 10">Fluoride-specific ion channel. Important for reducing fluoride concentration in the cell, thus reducing its toxicity.</text>
</comment>
<keyword evidence="4 10" id="KW-1133">Transmembrane helix</keyword>
<keyword evidence="6 10" id="KW-0407">Ion channel</keyword>
<comment type="activity regulation">
    <text evidence="10">Na(+) is not transported, but it plays an essential structural role and its presence is essential for fluoride channel function.</text>
</comment>
<reference evidence="12 13" key="1">
    <citation type="submission" date="2023-07" db="EMBL/GenBank/DDBJ databases">
        <title>Sequencing the genomes of 1000 actinobacteria strains.</title>
        <authorList>
            <person name="Klenk H.-P."/>
        </authorList>
    </citation>
    <scope>NUCLEOTIDE SEQUENCE [LARGE SCALE GENOMIC DNA]</scope>
    <source>
        <strain evidence="12 13">DSM 19515</strain>
    </source>
</reference>
<feature type="region of interest" description="Disordered" evidence="11">
    <location>
        <begin position="113"/>
        <end position="151"/>
    </location>
</feature>
<evidence type="ECO:0000313" key="13">
    <source>
        <dbReference type="Proteomes" id="UP001230145"/>
    </source>
</evidence>
<keyword evidence="10" id="KW-0813">Transport</keyword>
<accession>A0ABT9PHR5</accession>
<name>A0ABT9PHR5_9ACTO</name>
<evidence type="ECO:0000256" key="11">
    <source>
        <dbReference type="SAM" id="MobiDB-lite"/>
    </source>
</evidence>
<keyword evidence="5 10" id="KW-0472">Membrane</keyword>
<feature type="transmembrane region" description="Helical" evidence="10">
    <location>
        <begin position="56"/>
        <end position="73"/>
    </location>
</feature>
<evidence type="ECO:0000256" key="8">
    <source>
        <dbReference type="ARBA" id="ARBA00035585"/>
    </source>
</evidence>
<evidence type="ECO:0000256" key="3">
    <source>
        <dbReference type="ARBA" id="ARBA00022692"/>
    </source>
</evidence>
<evidence type="ECO:0000256" key="9">
    <source>
        <dbReference type="ARBA" id="ARBA00049940"/>
    </source>
</evidence>